<dbReference type="InterPro" id="IPR001789">
    <property type="entry name" value="Sig_transdc_resp-reg_receiver"/>
</dbReference>
<evidence type="ECO:0000313" key="6">
    <source>
        <dbReference type="Proteomes" id="UP000182427"/>
    </source>
</evidence>
<dbReference type="PRINTS" id="PR00038">
    <property type="entry name" value="HTHLUXR"/>
</dbReference>
<dbReference type="RefSeq" id="WP_083344353.1">
    <property type="nucleotide sequence ID" value="NZ_LT629690.1"/>
</dbReference>
<dbReference type="SMART" id="SM00421">
    <property type="entry name" value="HTH_LUXR"/>
    <property type="match status" value="1"/>
</dbReference>
<accession>A0A1G7HVF2</accession>
<evidence type="ECO:0000256" key="1">
    <source>
        <dbReference type="ARBA" id="ARBA00023125"/>
    </source>
</evidence>
<dbReference type="OrthoDB" id="117354at2"/>
<evidence type="ECO:0000259" key="3">
    <source>
        <dbReference type="PROSITE" id="PS50043"/>
    </source>
</evidence>
<keyword evidence="1" id="KW-0238">DNA-binding</keyword>
<evidence type="ECO:0000313" key="5">
    <source>
        <dbReference type="EMBL" id="SDF04184.1"/>
    </source>
</evidence>
<dbReference type="SUPFAM" id="SSF46894">
    <property type="entry name" value="C-terminal effector domain of the bipartite response regulators"/>
    <property type="match status" value="1"/>
</dbReference>
<dbReference type="Proteomes" id="UP000182427">
    <property type="component" value="Chromosome I"/>
</dbReference>
<name>A0A1G7HVF2_9BACT</name>
<dbReference type="GO" id="GO:0003677">
    <property type="term" value="F:DNA binding"/>
    <property type="evidence" value="ECO:0007669"/>
    <property type="project" value="UniProtKB-KW"/>
</dbReference>
<dbReference type="EMBL" id="LT629690">
    <property type="protein sequence ID" value="SDF04184.1"/>
    <property type="molecule type" value="Genomic_DNA"/>
</dbReference>
<dbReference type="SUPFAM" id="SSF52172">
    <property type="entry name" value="CheY-like"/>
    <property type="match status" value="1"/>
</dbReference>
<protein>
    <submittedName>
        <fullName evidence="5">Two component transcriptional regulator, LuxR family</fullName>
    </submittedName>
</protein>
<dbReference type="GO" id="GO:0000160">
    <property type="term" value="P:phosphorelay signal transduction system"/>
    <property type="evidence" value="ECO:0007669"/>
    <property type="project" value="InterPro"/>
</dbReference>
<dbReference type="Gene3D" id="3.40.50.2300">
    <property type="match status" value="1"/>
</dbReference>
<organism evidence="5 6">
    <name type="scientific">Terriglobus roseus</name>
    <dbReference type="NCBI Taxonomy" id="392734"/>
    <lineage>
        <taxon>Bacteria</taxon>
        <taxon>Pseudomonadati</taxon>
        <taxon>Acidobacteriota</taxon>
        <taxon>Terriglobia</taxon>
        <taxon>Terriglobales</taxon>
        <taxon>Acidobacteriaceae</taxon>
        <taxon>Terriglobus</taxon>
    </lineage>
</organism>
<feature type="domain" description="HTH luxR-type" evidence="3">
    <location>
        <begin position="143"/>
        <end position="208"/>
    </location>
</feature>
<reference evidence="5 6" key="1">
    <citation type="submission" date="2016-10" db="EMBL/GenBank/DDBJ databases">
        <authorList>
            <person name="de Groot N.N."/>
        </authorList>
    </citation>
    <scope>NUCLEOTIDE SEQUENCE [LARGE SCALE GENOMIC DNA]</scope>
    <source>
        <strain evidence="5 6">GAS232</strain>
    </source>
</reference>
<dbReference type="CDD" id="cd06170">
    <property type="entry name" value="LuxR_C_like"/>
    <property type="match status" value="1"/>
</dbReference>
<dbReference type="PROSITE" id="PS50110">
    <property type="entry name" value="RESPONSE_REGULATORY"/>
    <property type="match status" value="1"/>
</dbReference>
<dbReference type="AlphaFoldDB" id="A0A1G7HVF2"/>
<sequence length="213" mass="23088">MTTSGQSVSGRLRIGVVSSDALRIEGLRAILEETCDIVPMTAPETLRDNDLAMVLIDVPEDDLPALMSTLRRARPGLRLIVLGTRSDPGFIQKVVASGAKGYLLHTANQREITMAVEVVADGSIWAPRKVLASLIDTIAPTEGRAPEVRLTPREQEVIELLIAGRANREIAATLGVETKTVKSHVGRLLQKFGVPNRVALTVRALEMQIGREL</sequence>
<dbReference type="PROSITE" id="PS00622">
    <property type="entry name" value="HTH_LUXR_1"/>
    <property type="match status" value="1"/>
</dbReference>
<evidence type="ECO:0000259" key="4">
    <source>
        <dbReference type="PROSITE" id="PS50110"/>
    </source>
</evidence>
<dbReference type="InterPro" id="IPR016032">
    <property type="entry name" value="Sig_transdc_resp-reg_C-effctor"/>
</dbReference>
<dbReference type="InterPro" id="IPR000792">
    <property type="entry name" value="Tscrpt_reg_LuxR_C"/>
</dbReference>
<evidence type="ECO:0000256" key="2">
    <source>
        <dbReference type="PROSITE-ProRule" id="PRU00169"/>
    </source>
</evidence>
<dbReference type="PANTHER" id="PTHR43214">
    <property type="entry name" value="TWO-COMPONENT RESPONSE REGULATOR"/>
    <property type="match status" value="1"/>
</dbReference>
<dbReference type="InterPro" id="IPR039420">
    <property type="entry name" value="WalR-like"/>
</dbReference>
<dbReference type="GO" id="GO:0006355">
    <property type="term" value="P:regulation of DNA-templated transcription"/>
    <property type="evidence" value="ECO:0007669"/>
    <property type="project" value="InterPro"/>
</dbReference>
<comment type="caution">
    <text evidence="2">Lacks conserved residue(s) required for the propagation of feature annotation.</text>
</comment>
<feature type="domain" description="Response regulatory" evidence="4">
    <location>
        <begin position="13"/>
        <end position="120"/>
    </location>
</feature>
<keyword evidence="6" id="KW-1185">Reference proteome</keyword>
<proteinExistence type="predicted"/>
<dbReference type="PROSITE" id="PS50043">
    <property type="entry name" value="HTH_LUXR_2"/>
    <property type="match status" value="1"/>
</dbReference>
<dbReference type="Pfam" id="PF00196">
    <property type="entry name" value="GerE"/>
    <property type="match status" value="1"/>
</dbReference>
<dbReference type="InterPro" id="IPR011006">
    <property type="entry name" value="CheY-like_superfamily"/>
</dbReference>
<gene>
    <name evidence="5" type="ORF">SAMN05444167_1219</name>
</gene>